<reference evidence="5 6" key="1">
    <citation type="submission" date="2020-01" db="EMBL/GenBank/DDBJ databases">
        <title>Investigation of new actinobacteria for the biodesulphurisation of diesel fuel.</title>
        <authorList>
            <person name="Athi Narayanan S.M."/>
        </authorList>
    </citation>
    <scope>NUCLEOTIDE SEQUENCE [LARGE SCALE GENOMIC DNA]</scope>
    <source>
        <strain evidence="5 6">213E</strain>
    </source>
</reference>
<dbReference type="Pfam" id="PF10081">
    <property type="entry name" value="Abhydrolase_9"/>
    <property type="match status" value="1"/>
</dbReference>
<dbReference type="InterPro" id="IPR027788">
    <property type="entry name" value="Alpha/beta-hydrolase_N_dom"/>
</dbReference>
<dbReference type="InterPro" id="IPR027787">
    <property type="entry name" value="Alpha/beta-hydrolase_catalytic"/>
</dbReference>
<feature type="compositionally biased region" description="Basic and acidic residues" evidence="1">
    <location>
        <begin position="35"/>
        <end position="45"/>
    </location>
</feature>
<feature type="compositionally biased region" description="Basic and acidic residues" evidence="1">
    <location>
        <begin position="109"/>
        <end position="120"/>
    </location>
</feature>
<keyword evidence="2" id="KW-1133">Transmembrane helix</keyword>
<proteinExistence type="predicted"/>
<keyword evidence="2" id="KW-0812">Transmembrane</keyword>
<dbReference type="AlphaFoldDB" id="A0A7K3LKC8"/>
<feature type="compositionally biased region" description="Basic and acidic residues" evidence="1">
    <location>
        <begin position="64"/>
        <end position="86"/>
    </location>
</feature>
<sequence length="694" mass="76231">MPCPEQQGLDPERAPRRRDTQQRTQQRTPEQQLLADHRLQRDQHPGGEQCLRQVGVGVVAEQLTGERQRDPDRGDHRHDHHDHHGPPDAATQRVPRESEIAPAQAGQPDGDRHRHRDPEYQPRTGYTEDVDTQLHHDQCRHGAHHDADITGSAHPTSRSWRAGLVVGTVFLWLAVTPSLLPRGPLFQGIVSGGAAALGYCIGVFFAWLARFMVSRNRRWPSPGRWFWLGLAVVFVVGSVVMLYWFSVWQDEIRSLMGVEHLSWTAYPVIIVVAIVVFTVLMLIGQGWAWLLTWLVRKLNTVAPPRISAIAGAVVVVLLTVFILNGVVAKYSMQWLNASFAAANDEVGATTGAPASTLRSGGPGSLVSWSSLGREGRITVDGGPTVEQLSAFNGAPAMEPIRAFVGLGSGDGLRANAQLAADELVRMGGLDRKVIAIGATTGSGWLNKATIDTIEYMYNGDTALVSMQYSYLPSWLSFLVDSERARQAGSALFEAVDARVQQVPEAQRPKVVVFGESLGSFGAEAAFGTVPTVAARTDGALFVGPTFNNTLWGDATAARDPGSPEWLPVYDDGRQVRFIADPSDLDRPDAPWTDTRVVYLQHASDPIAWWSPRLILNQPDWLREEHGRDVLGAVRWIPFVTFLQVSADMAVSVGVPDGHGHHYLSAIPYAWADILQPPGWTPEKTQELLPLLHRD</sequence>
<evidence type="ECO:0000259" key="3">
    <source>
        <dbReference type="Pfam" id="PF10081"/>
    </source>
</evidence>
<feature type="transmembrane region" description="Helical" evidence="2">
    <location>
        <begin position="265"/>
        <end position="294"/>
    </location>
</feature>
<comment type="caution">
    <text evidence="5">The sequence shown here is derived from an EMBL/GenBank/DDBJ whole genome shotgun (WGS) entry which is preliminary data.</text>
</comment>
<gene>
    <name evidence="5" type="ORF">GYA93_02830</name>
</gene>
<dbReference type="Proteomes" id="UP000466307">
    <property type="component" value="Unassembled WGS sequence"/>
</dbReference>
<keyword evidence="6" id="KW-1185">Reference proteome</keyword>
<feature type="transmembrane region" description="Helical" evidence="2">
    <location>
        <begin position="162"/>
        <end position="180"/>
    </location>
</feature>
<feature type="compositionally biased region" description="Low complexity" evidence="1">
    <location>
        <begin position="22"/>
        <end position="32"/>
    </location>
</feature>
<feature type="domain" description="Alpha/beta-hydrolase N-terminal" evidence="4">
    <location>
        <begin position="176"/>
        <end position="383"/>
    </location>
</feature>
<dbReference type="EMBL" id="JAADZU010000006">
    <property type="protein sequence ID" value="NDK88521.1"/>
    <property type="molecule type" value="Genomic_DNA"/>
</dbReference>
<feature type="compositionally biased region" description="Basic and acidic residues" evidence="1">
    <location>
        <begin position="10"/>
        <end position="21"/>
    </location>
</feature>
<evidence type="ECO:0000313" key="6">
    <source>
        <dbReference type="Proteomes" id="UP000466307"/>
    </source>
</evidence>
<evidence type="ECO:0000256" key="2">
    <source>
        <dbReference type="SAM" id="Phobius"/>
    </source>
</evidence>
<protein>
    <recommendedName>
        <fullName evidence="7">Alpha/beta-hydrolase family protein</fullName>
    </recommendedName>
</protein>
<feature type="region of interest" description="Disordered" evidence="1">
    <location>
        <begin position="1"/>
        <end position="125"/>
    </location>
</feature>
<name>A0A7K3LKC8_9ACTN</name>
<evidence type="ECO:0000256" key="1">
    <source>
        <dbReference type="SAM" id="MobiDB-lite"/>
    </source>
</evidence>
<feature type="transmembrane region" description="Helical" evidence="2">
    <location>
        <begin position="306"/>
        <end position="327"/>
    </location>
</feature>
<evidence type="ECO:0008006" key="7">
    <source>
        <dbReference type="Google" id="ProtNLM"/>
    </source>
</evidence>
<accession>A0A7K3LKC8</accession>
<feature type="transmembrane region" description="Helical" evidence="2">
    <location>
        <begin position="225"/>
        <end position="245"/>
    </location>
</feature>
<evidence type="ECO:0000313" key="5">
    <source>
        <dbReference type="EMBL" id="NDK88521.1"/>
    </source>
</evidence>
<evidence type="ECO:0000259" key="4">
    <source>
        <dbReference type="Pfam" id="PF15420"/>
    </source>
</evidence>
<keyword evidence="2" id="KW-0472">Membrane</keyword>
<dbReference type="Pfam" id="PF15420">
    <property type="entry name" value="Abhydrolase_9_N"/>
    <property type="match status" value="1"/>
</dbReference>
<feature type="transmembrane region" description="Helical" evidence="2">
    <location>
        <begin position="186"/>
        <end position="213"/>
    </location>
</feature>
<feature type="domain" description="Alpha/beta-hydrolase catalytic" evidence="3">
    <location>
        <begin position="400"/>
        <end position="687"/>
    </location>
</feature>
<organism evidence="5 6">
    <name type="scientific">Gordonia desulfuricans</name>
    <dbReference type="NCBI Taxonomy" id="89051"/>
    <lineage>
        <taxon>Bacteria</taxon>
        <taxon>Bacillati</taxon>
        <taxon>Actinomycetota</taxon>
        <taxon>Actinomycetes</taxon>
        <taxon>Mycobacteriales</taxon>
        <taxon>Gordoniaceae</taxon>
        <taxon>Gordonia</taxon>
    </lineage>
</organism>